<dbReference type="AlphaFoldDB" id="A0A1F7J9T7"/>
<dbReference type="Gene3D" id="3.40.50.10790">
    <property type="entry name" value="S-adenosyl-l-methionine hydroxide adenosyltransferase, N-terminal"/>
    <property type="match status" value="1"/>
</dbReference>
<gene>
    <name evidence="1" type="ORF">A2966_01665</name>
</gene>
<dbReference type="Gene3D" id="2.40.30.90">
    <property type="entry name" value="Bacterial fluorinating enzyme like"/>
    <property type="match status" value="1"/>
</dbReference>
<dbReference type="InterPro" id="IPR023227">
    <property type="entry name" value="SAM_OH_AdoTrfase_C_sf"/>
</dbReference>
<evidence type="ECO:0000313" key="2">
    <source>
        <dbReference type="Proteomes" id="UP000176480"/>
    </source>
</evidence>
<dbReference type="InterPro" id="IPR023228">
    <property type="entry name" value="SAM_OH_AdoTrfase_N_sf"/>
</dbReference>
<reference evidence="1 2" key="1">
    <citation type="journal article" date="2016" name="Nat. Commun.">
        <title>Thousands of microbial genomes shed light on interconnected biogeochemical processes in an aquifer system.</title>
        <authorList>
            <person name="Anantharaman K."/>
            <person name="Brown C.T."/>
            <person name="Hug L.A."/>
            <person name="Sharon I."/>
            <person name="Castelle C.J."/>
            <person name="Probst A.J."/>
            <person name="Thomas B.C."/>
            <person name="Singh A."/>
            <person name="Wilkins M.J."/>
            <person name="Karaoz U."/>
            <person name="Brodie E.L."/>
            <person name="Williams K.H."/>
            <person name="Hubbard S.S."/>
            <person name="Banfield J.F."/>
        </authorList>
    </citation>
    <scope>NUCLEOTIDE SEQUENCE [LARGE SCALE GENOMIC DNA]</scope>
</reference>
<dbReference type="SUPFAM" id="SSF102522">
    <property type="entry name" value="Bacterial fluorinating enzyme, N-terminal domain"/>
    <property type="match status" value="1"/>
</dbReference>
<dbReference type="EMBL" id="MGAR01000010">
    <property type="protein sequence ID" value="OGK52359.1"/>
    <property type="molecule type" value="Genomic_DNA"/>
</dbReference>
<comment type="caution">
    <text evidence="1">The sequence shown here is derived from an EMBL/GenBank/DDBJ whole genome shotgun (WGS) entry which is preliminary data.</text>
</comment>
<dbReference type="Proteomes" id="UP000176480">
    <property type="component" value="Unassembled WGS sequence"/>
</dbReference>
<evidence type="ECO:0000313" key="1">
    <source>
        <dbReference type="EMBL" id="OGK52359.1"/>
    </source>
</evidence>
<proteinExistence type="predicted"/>
<protein>
    <submittedName>
        <fullName evidence="1">Uncharacterized protein</fullName>
    </submittedName>
</protein>
<organism evidence="1 2">
    <name type="scientific">Candidatus Roizmanbacteria bacterium RIFCSPLOWO2_01_FULL_41_22</name>
    <dbReference type="NCBI Taxonomy" id="1802067"/>
    <lineage>
        <taxon>Bacteria</taxon>
        <taxon>Candidatus Roizmaniibacteriota</taxon>
    </lineage>
</organism>
<accession>A0A1F7J9T7</accession>
<dbReference type="STRING" id="1802067.A2966_01665"/>
<sequence length="270" mass="30113">MKKLIVVADWAADGLTSQQVRSTIEGYLQHNDNPNINFIPVSFSTLHGGFVSSQVIEIEERNGRPLDTVLYVGVDPKEADTFSAIFMIARLKSGLIICGPNNGLNFSFIKQKIDEIFIYKGLEEKMFFRSRDLYARVIAHLMEAMEDEMDIEETHTNLIPALEGFFVGHIDNFGNIITTVTQEDVKGKLEIGDETKIKINEVVVTARFLDILTKGNEGSLILSPSPYGAKDNPFLQLSVLNISQQEENSIKNTAAAIFGCKMPGYKLQFS</sequence>
<name>A0A1F7J9T7_9BACT</name>